<feature type="transmembrane region" description="Helical" evidence="2">
    <location>
        <begin position="220"/>
        <end position="239"/>
    </location>
</feature>
<name>A0A098S1A1_9BACT</name>
<dbReference type="InterPro" id="IPR000253">
    <property type="entry name" value="FHA_dom"/>
</dbReference>
<dbReference type="Proteomes" id="UP000029736">
    <property type="component" value="Unassembled WGS sequence"/>
</dbReference>
<dbReference type="STRING" id="1524460.IX84_24655"/>
<dbReference type="SUPFAM" id="SSF49879">
    <property type="entry name" value="SMAD/FHA domain"/>
    <property type="match status" value="1"/>
</dbReference>
<evidence type="ECO:0000313" key="5">
    <source>
        <dbReference type="Proteomes" id="UP000029736"/>
    </source>
</evidence>
<dbReference type="InterPro" id="IPR008984">
    <property type="entry name" value="SMAD_FHA_dom_sf"/>
</dbReference>
<organism evidence="4 5">
    <name type="scientific">Phaeodactylibacter xiamenensis</name>
    <dbReference type="NCBI Taxonomy" id="1524460"/>
    <lineage>
        <taxon>Bacteria</taxon>
        <taxon>Pseudomonadati</taxon>
        <taxon>Bacteroidota</taxon>
        <taxon>Saprospiria</taxon>
        <taxon>Saprospirales</taxon>
        <taxon>Haliscomenobacteraceae</taxon>
        <taxon>Phaeodactylibacter</taxon>
    </lineage>
</organism>
<evidence type="ECO:0000256" key="1">
    <source>
        <dbReference type="SAM" id="MobiDB-lite"/>
    </source>
</evidence>
<dbReference type="EMBL" id="JPOS01000083">
    <property type="protein sequence ID" value="KGE85826.1"/>
    <property type="molecule type" value="Genomic_DNA"/>
</dbReference>
<feature type="region of interest" description="Disordered" evidence="1">
    <location>
        <begin position="93"/>
        <end position="161"/>
    </location>
</feature>
<keyword evidence="5" id="KW-1185">Reference proteome</keyword>
<keyword evidence="2" id="KW-1133">Transmembrane helix</keyword>
<accession>A0A098S1A1</accession>
<feature type="transmembrane region" description="Helical" evidence="2">
    <location>
        <begin position="259"/>
        <end position="280"/>
    </location>
</feature>
<feature type="transmembrane region" description="Helical" evidence="2">
    <location>
        <begin position="301"/>
        <end position="324"/>
    </location>
</feature>
<keyword evidence="2" id="KW-0472">Membrane</keyword>
<dbReference type="OrthoDB" id="265200at2"/>
<dbReference type="RefSeq" id="WP_044226638.1">
    <property type="nucleotide sequence ID" value="NZ_JBKAGJ010000002.1"/>
</dbReference>
<evidence type="ECO:0000313" key="4">
    <source>
        <dbReference type="EMBL" id="KGE85826.1"/>
    </source>
</evidence>
<keyword evidence="2" id="KW-0812">Transmembrane</keyword>
<dbReference type="AlphaFoldDB" id="A0A098S1A1"/>
<feature type="compositionally biased region" description="Basic and acidic residues" evidence="1">
    <location>
        <begin position="128"/>
        <end position="147"/>
    </location>
</feature>
<evidence type="ECO:0000256" key="2">
    <source>
        <dbReference type="SAM" id="Phobius"/>
    </source>
</evidence>
<proteinExistence type="predicted"/>
<dbReference type="Pfam" id="PF00498">
    <property type="entry name" value="FHA"/>
    <property type="match status" value="1"/>
</dbReference>
<dbReference type="PROSITE" id="PS50006">
    <property type="entry name" value="FHA_DOMAIN"/>
    <property type="match status" value="1"/>
</dbReference>
<evidence type="ECO:0000259" key="3">
    <source>
        <dbReference type="PROSITE" id="PS50006"/>
    </source>
</evidence>
<comment type="caution">
    <text evidence="4">The sequence shown here is derived from an EMBL/GenBank/DDBJ whole genome shotgun (WGS) entry which is preliminary data.</text>
</comment>
<gene>
    <name evidence="4" type="ORF">IX84_24655</name>
</gene>
<feature type="transmembrane region" description="Helical" evidence="2">
    <location>
        <begin position="371"/>
        <end position="395"/>
    </location>
</feature>
<feature type="transmembrane region" description="Helical" evidence="2">
    <location>
        <begin position="336"/>
        <end position="359"/>
    </location>
</feature>
<dbReference type="SMART" id="SM00240">
    <property type="entry name" value="FHA"/>
    <property type="match status" value="1"/>
</dbReference>
<sequence>MHELTIGRSKASQIVFNNDKKLISRNHAVLRIYPDGSCTIMDKGSRNGTAVNGRLLPPNLEFHLQQGDEVMLARKLKLEWEAHVLGLLKKEDRQTAQMRGEAASLRGNPTGRGTEKMNREPAQPPPKPRPDTSWTDKKQQESDERKKPPFPSPPLPGEPAHKPTVLTYTVVGDFFDKAIPIPGITRNTRAFFNLHFQPITKILRLIEQPDGEEEVSPFGFFGYSIVIYLGLIIFASNIFEEDNYMRQELVDSLYQNGVYVDFPILTTLLLVVPFFVTIWLTYQIFNRSEKNKRSFTKFFKLASLTQGFIIIYTGLWFLMLMVFIKKTANSQIGSDGATIAGILFLIFSFLLLYFSLVFLRSNRRFWGVGWGKYIGFMFLVALASGIIRQLLVMAINNSFVH</sequence>
<reference evidence="4 5" key="1">
    <citation type="journal article" date="2014" name="Int. J. Syst. Evol. Microbiol.">
        <title>Phaeodactylibacter xiamenensis gen. nov., sp. nov., a member of the family Saprospiraceae isolated from the marine alga Phaeodactylum tricornutum.</title>
        <authorList>
            <person name="Chen Z.Jr."/>
            <person name="Lei X."/>
            <person name="Lai Q."/>
            <person name="Li Y."/>
            <person name="Zhang B."/>
            <person name="Zhang J."/>
            <person name="Zhang H."/>
            <person name="Yang L."/>
            <person name="Zheng W."/>
            <person name="Tian Y."/>
            <person name="Yu Z."/>
            <person name="Xu H.Jr."/>
            <person name="Zheng T."/>
        </authorList>
    </citation>
    <scope>NUCLEOTIDE SEQUENCE [LARGE SCALE GENOMIC DNA]</scope>
    <source>
        <strain evidence="4 5">KD52</strain>
    </source>
</reference>
<dbReference type="Gene3D" id="2.60.200.20">
    <property type="match status" value="1"/>
</dbReference>
<feature type="domain" description="FHA" evidence="3">
    <location>
        <begin position="4"/>
        <end position="56"/>
    </location>
</feature>
<protein>
    <recommendedName>
        <fullName evidence="3">FHA domain-containing protein</fullName>
    </recommendedName>
</protein>